<accession>A0AAE8C087</accession>
<dbReference type="Proteomes" id="UP000827805">
    <property type="component" value="Segment"/>
</dbReference>
<gene>
    <name evidence="1" type="ORF">pEaSNUABM33_00334</name>
</gene>
<evidence type="ECO:0000313" key="2">
    <source>
        <dbReference type="Proteomes" id="UP000827805"/>
    </source>
</evidence>
<protein>
    <submittedName>
        <fullName evidence="1">Uncharacterized protein</fullName>
    </submittedName>
</protein>
<proteinExistence type="predicted"/>
<sequence length="106" mass="11864">MFTKENLSNGTEVRFIDLGAIEPRFENRLKNLRTSYVPPETVSVKDKDGNELDPELVGKEICAKYGCTGHTVSAHRIVDDKPVERVQLHIPQSMLSKINAIAKGEQ</sequence>
<keyword evidence="2" id="KW-1185">Reference proteome</keyword>
<dbReference type="EMBL" id="MZ443779">
    <property type="protein sequence ID" value="QZE58210.1"/>
    <property type="molecule type" value="Genomic_DNA"/>
</dbReference>
<evidence type="ECO:0000313" key="1">
    <source>
        <dbReference type="EMBL" id="QZE58210.1"/>
    </source>
</evidence>
<organism evidence="1 2">
    <name type="scientific">Erwinia phage pEa_SNUABM_33</name>
    <dbReference type="NCBI Taxonomy" id="2869556"/>
    <lineage>
        <taxon>Viruses</taxon>
        <taxon>Duplodnaviria</taxon>
        <taxon>Heunggongvirae</taxon>
        <taxon>Uroviricota</taxon>
        <taxon>Caudoviricetes</taxon>
        <taxon>Alexandravirus</taxon>
        <taxon>Alexandravirus SNUABM33</taxon>
    </lineage>
</organism>
<name>A0AAE8C087_9CAUD</name>
<reference evidence="1 2" key="1">
    <citation type="submission" date="2021-06" db="EMBL/GenBank/DDBJ databases">
        <title>Complete genome sequence of Erwinia phage pEa_SNUABM_33.</title>
        <authorList>
            <person name="Kim S.G."/>
            <person name="Park S.C."/>
        </authorList>
    </citation>
    <scope>NUCLEOTIDE SEQUENCE [LARGE SCALE GENOMIC DNA]</scope>
</reference>